<feature type="compositionally biased region" description="Polar residues" evidence="2">
    <location>
        <begin position="1090"/>
        <end position="1100"/>
    </location>
</feature>
<comment type="caution">
    <text evidence="3">The sequence shown here is derived from an EMBL/GenBank/DDBJ whole genome shotgun (WGS) entry which is preliminary data.</text>
</comment>
<feature type="compositionally biased region" description="Polar residues" evidence="2">
    <location>
        <begin position="419"/>
        <end position="434"/>
    </location>
</feature>
<feature type="region of interest" description="Disordered" evidence="2">
    <location>
        <begin position="112"/>
        <end position="173"/>
    </location>
</feature>
<keyword evidence="4" id="KW-1185">Reference proteome</keyword>
<keyword evidence="1" id="KW-0175">Coiled coil</keyword>
<accession>A0ABP0CT97</accession>
<feature type="region of interest" description="Disordered" evidence="2">
    <location>
        <begin position="1662"/>
        <end position="1720"/>
    </location>
</feature>
<feature type="region of interest" description="Disordered" evidence="2">
    <location>
        <begin position="543"/>
        <end position="645"/>
    </location>
</feature>
<feature type="region of interest" description="Disordered" evidence="2">
    <location>
        <begin position="678"/>
        <end position="713"/>
    </location>
</feature>
<feature type="coiled-coil region" evidence="1">
    <location>
        <begin position="1620"/>
        <end position="1657"/>
    </location>
</feature>
<feature type="compositionally biased region" description="Polar residues" evidence="2">
    <location>
        <begin position="37"/>
        <end position="60"/>
    </location>
</feature>
<sequence length="1743" mass="184187">MFSRFHHRRGPSNSTPTSPIPPGSDQLTVWEAAALQEKQQPYHQVVPQQRPLSSSSNMGTGSPATTAAALASTTPASSTASPSSNMPPSLPPISRASVITLSTGTTYEFLHDAPQDSNTFSSGASYSAPSTSLGNRRPPSQTTTQPNVHSTPRIYSPPQINEPSPQPAKTSESGFIGGVALANLRRNDLSAAAAAAATVNAAKRPSTSLSMAPSSPTSGNASSPQLYGTPERRMSRSKPPPPPINTNLASRQYLSAQVANGGQGKDPRSGSKSATSFVTPTDLQSSAAAAAAAAASAANLANDAYNSHSSGSLSTTNSNAASAAAAANARTKKSLPFLRKNPVSTLLGRRKTGASSTDIAGMATANADGPVYVPIRGTRVHDFSAPGPRRAAPTDAPAMSSTAAVAAMAAIANAGGTAKPNSATSPSSKSQSRMASPNTNNANSNIPPPSSTPAPRTSDDVVSTPQTSSADTSSAQVSQSAPQPTSSSYPSTTSRNPSVTPDATQNYVSTFPKQPVADLRGVPIRMPSQNTLQMLQTLQENRTLSFDEKPLPDRPATDGSPRTSDATEQPGQPPGPVGAAAGQASSVSVRTASTSTRSRVASADASSLLKSSPSTGTTRSRNLSLSDLSPHTNTTGGLPSTSATTPASVASASVLPKHMKSTSSRFSFMIGSASEEKLLEERHRKKQAEKKATGGDDDAFDNGTGVRDSRFDDFDEDFDYDAMMDDDGLEERIPGVNADDDEYEEDYAHLFGGHDAYEEEGIPYSGLGDEELPPMGGDSHDSVYEDAVDDFAGDDEPTVQIEAEDDDPEGIDPDNDQENFAGFVFQRSNPASSLVSPTSAGIAATPRDALGRAIGFAVTKDATPDLHPPSASLSPLDAENSVAMMMNMKMASFKETMVPHTCDGEADVLGIQSMSAFDDDDGLEQYGDDGCNDDDYGEEYSNKYGDDKEHEDMDNYEKDLGAVEASAEATVTVQPQTQDPDTTVRSLEDRLPGNAASLQDDSYNDDLYYDQGLVDELDFGEPDASGPAFDESIFDLNDTDEYGRPIPGAFAAAQAAQRAAMAAAIEAASGSARRESDVPSSAISDDKSQVNESTAHTSMSMAGLAYGRSGMTPSMQGDNQSTGSLSIPMLSSQFAAARKFEDSRTALRRQLPPIMTDAERVDAYQAALAAAAHKAAASGKFRRDSSSTRFSPEPTSSPPAFDMDGVRGTGLGLQGLSLDDGESAVEASLPVDGTGRLTGLEGAHLAYAFTSERDMDYEFDLEGDNDVYTQDMDDYDFDDAIIAEANAEALANDQDGFYGQEFNFYSAPGQQARNATDRDAIQFANGGYFIPAGVGRSISGRVVSREPNLTPITERSEYSNRNSVMSLAVPPYGSSSELRSPGLAQLAMLADGDNSEMSLSALLRLRSRTFGGGSQASLNSSREGSPMLLSSSYSNNYERDRGDRENASSPFAGPTPSQLLLLQKQYPLPPQYHHRMNSGTSFSPRGAASSGLNSENGSDSGSPTLTSLMPVSSYPGNTLPVPLPTSPIPPTGAGVSSGTSSCPPVLEEEDETVPETEVVTQSDLMAYTPGGVSGISSASESVLWMQSPIQRDNSRTSNNGGGDNSKPFLQPAQRQQLRQKQLHDFEVQALEQQLQVKERETEQIQRQIQLLQQQQQLQLLQQQQQQQADSEYTSPTSPRGPPPPIPPMSSRRPKGHRHKGSSDSISYIREEEEKSGESRWVMERRRLGDTGEVEIEREVVDGI</sequence>
<dbReference type="PANTHER" id="PTHR48125:SF12">
    <property type="entry name" value="AT HOOK TRANSCRIPTION FACTOR FAMILY-RELATED"/>
    <property type="match status" value="1"/>
</dbReference>
<feature type="region of interest" description="Disordered" evidence="2">
    <location>
        <begin position="1178"/>
        <end position="1206"/>
    </location>
</feature>
<feature type="compositionally biased region" description="Low complexity" evidence="2">
    <location>
        <begin position="962"/>
        <end position="984"/>
    </location>
</feature>
<feature type="compositionally biased region" description="Polar residues" evidence="2">
    <location>
        <begin position="205"/>
        <end position="226"/>
    </location>
</feature>
<feature type="compositionally biased region" description="Polar residues" evidence="2">
    <location>
        <begin position="1111"/>
        <end position="1126"/>
    </location>
</feature>
<feature type="compositionally biased region" description="Basic and acidic residues" evidence="2">
    <location>
        <begin position="940"/>
        <end position="961"/>
    </location>
</feature>
<feature type="compositionally biased region" description="Polar residues" evidence="2">
    <location>
        <begin position="138"/>
        <end position="150"/>
    </location>
</feature>
<feature type="region of interest" description="Disordered" evidence="2">
    <location>
        <begin position="199"/>
        <end position="278"/>
    </location>
</feature>
<feature type="compositionally biased region" description="Pro residues" evidence="2">
    <location>
        <begin position="1678"/>
        <end position="1687"/>
    </location>
</feature>
<name>A0ABP0CT97_9PEZI</name>
<feature type="region of interest" description="Disordered" evidence="2">
    <location>
        <begin position="930"/>
        <end position="1003"/>
    </location>
</feature>
<evidence type="ECO:0008006" key="5">
    <source>
        <dbReference type="Google" id="ProtNLM"/>
    </source>
</evidence>
<organism evidence="3 4">
    <name type="scientific">Sporothrix eucalyptigena</name>
    <dbReference type="NCBI Taxonomy" id="1812306"/>
    <lineage>
        <taxon>Eukaryota</taxon>
        <taxon>Fungi</taxon>
        <taxon>Dikarya</taxon>
        <taxon>Ascomycota</taxon>
        <taxon>Pezizomycotina</taxon>
        <taxon>Sordariomycetes</taxon>
        <taxon>Sordariomycetidae</taxon>
        <taxon>Ophiostomatales</taxon>
        <taxon>Ophiostomataceae</taxon>
        <taxon>Sporothrix</taxon>
    </lineage>
</organism>
<feature type="region of interest" description="Disordered" evidence="2">
    <location>
        <begin position="416"/>
        <end position="514"/>
    </location>
</feature>
<proteinExistence type="predicted"/>
<dbReference type="Proteomes" id="UP001642482">
    <property type="component" value="Unassembled WGS sequence"/>
</dbReference>
<evidence type="ECO:0000313" key="3">
    <source>
        <dbReference type="EMBL" id="CAK7234812.1"/>
    </source>
</evidence>
<feature type="compositionally biased region" description="Basic and acidic residues" evidence="2">
    <location>
        <begin position="1708"/>
        <end position="1720"/>
    </location>
</feature>
<feature type="compositionally biased region" description="Polar residues" evidence="2">
    <location>
        <begin position="615"/>
        <end position="637"/>
    </location>
</feature>
<feature type="compositionally biased region" description="Low complexity" evidence="2">
    <location>
        <begin position="121"/>
        <end position="132"/>
    </location>
</feature>
<dbReference type="EMBL" id="CAWUHD010000139">
    <property type="protein sequence ID" value="CAK7234812.1"/>
    <property type="molecule type" value="Genomic_DNA"/>
</dbReference>
<evidence type="ECO:0000256" key="1">
    <source>
        <dbReference type="SAM" id="Coils"/>
    </source>
</evidence>
<feature type="compositionally biased region" description="Basic residues" evidence="2">
    <location>
        <begin position="1"/>
        <end position="10"/>
    </location>
</feature>
<evidence type="ECO:0000313" key="4">
    <source>
        <dbReference type="Proteomes" id="UP001642482"/>
    </source>
</evidence>
<feature type="compositionally biased region" description="Basic and acidic residues" evidence="2">
    <location>
        <begin position="1437"/>
        <end position="1446"/>
    </location>
</feature>
<feature type="compositionally biased region" description="Low complexity" evidence="2">
    <location>
        <begin position="472"/>
        <end position="498"/>
    </location>
</feature>
<feature type="compositionally biased region" description="Polar residues" evidence="2">
    <location>
        <begin position="158"/>
        <end position="173"/>
    </location>
</feature>
<feature type="region of interest" description="Disordered" evidence="2">
    <location>
        <begin position="1412"/>
        <end position="1456"/>
    </location>
</feature>
<protein>
    <recommendedName>
        <fullName evidence="5">AGC-kinase C-terminal domain-containing protein</fullName>
    </recommendedName>
</protein>
<feature type="region of interest" description="Disordered" evidence="2">
    <location>
        <begin position="1069"/>
        <end position="1126"/>
    </location>
</feature>
<reference evidence="3 4" key="1">
    <citation type="submission" date="2024-01" db="EMBL/GenBank/DDBJ databases">
        <authorList>
            <person name="Allen C."/>
            <person name="Tagirdzhanova G."/>
        </authorList>
    </citation>
    <scope>NUCLEOTIDE SEQUENCE [LARGE SCALE GENOMIC DNA]</scope>
</reference>
<feature type="compositionally biased region" description="Polar residues" evidence="2">
    <location>
        <begin position="245"/>
        <end position="260"/>
    </location>
</feature>
<dbReference type="PANTHER" id="PTHR48125">
    <property type="entry name" value="LP07818P1"/>
    <property type="match status" value="1"/>
</dbReference>
<feature type="compositionally biased region" description="Basic and acidic residues" evidence="2">
    <location>
        <begin position="545"/>
        <end position="556"/>
    </location>
</feature>
<gene>
    <name evidence="3" type="ORF">SEUCBS140593_009071</name>
</gene>
<feature type="region of interest" description="Disordered" evidence="2">
    <location>
        <begin position="1591"/>
        <end position="1620"/>
    </location>
</feature>
<feature type="compositionally biased region" description="Low complexity" evidence="2">
    <location>
        <begin position="62"/>
        <end position="87"/>
    </location>
</feature>
<feature type="region of interest" description="Disordered" evidence="2">
    <location>
        <begin position="1"/>
        <end position="92"/>
    </location>
</feature>
<feature type="compositionally biased region" description="Low complexity" evidence="2">
    <location>
        <begin position="435"/>
        <end position="445"/>
    </location>
</feature>
<feature type="compositionally biased region" description="Polar residues" evidence="2">
    <location>
        <begin position="1415"/>
        <end position="1436"/>
    </location>
</feature>
<feature type="compositionally biased region" description="Polar residues" evidence="2">
    <location>
        <begin position="1490"/>
        <end position="1516"/>
    </location>
</feature>
<feature type="compositionally biased region" description="Low complexity" evidence="2">
    <location>
        <begin position="1609"/>
        <end position="1619"/>
    </location>
</feature>
<feature type="compositionally biased region" description="Low complexity" evidence="2">
    <location>
        <begin position="577"/>
        <end position="614"/>
    </location>
</feature>
<feature type="compositionally biased region" description="Pro residues" evidence="2">
    <location>
        <begin position="1521"/>
        <end position="1530"/>
    </location>
</feature>
<feature type="region of interest" description="Disordered" evidence="2">
    <location>
        <begin position="1469"/>
        <end position="1546"/>
    </location>
</feature>
<evidence type="ECO:0000256" key="2">
    <source>
        <dbReference type="SAM" id="MobiDB-lite"/>
    </source>
</evidence>
<feature type="compositionally biased region" description="Polar residues" evidence="2">
    <location>
        <begin position="499"/>
        <end position="512"/>
    </location>
</feature>
<feature type="compositionally biased region" description="Polar residues" evidence="2">
    <location>
        <begin position="460"/>
        <end position="471"/>
    </location>
</feature>